<dbReference type="GO" id="GO:0020037">
    <property type="term" value="F:heme binding"/>
    <property type="evidence" value="ECO:0007669"/>
    <property type="project" value="InterPro"/>
</dbReference>
<dbReference type="EMBL" id="BCTA01000030">
    <property type="protein sequence ID" value="GAT09413.1"/>
    <property type="molecule type" value="Genomic_DNA"/>
</dbReference>
<dbReference type="GO" id="GO:0008395">
    <property type="term" value="F:steroid hydroxylase activity"/>
    <property type="evidence" value="ECO:0007669"/>
    <property type="project" value="TreeGrafter"/>
</dbReference>
<dbReference type="AlphaFoldDB" id="A0AAW5SRK9"/>
<dbReference type="PANTHER" id="PTHR46696:SF4">
    <property type="entry name" value="BIOTIN BIOSYNTHESIS CYTOCHROME P450"/>
    <property type="match status" value="1"/>
</dbReference>
<gene>
    <name evidence="10" type="ORF">H7I77_24845</name>
    <name evidence="9" type="ORF">RMCN_2546</name>
</gene>
<dbReference type="InterPro" id="IPR017972">
    <property type="entry name" value="Cyt_P450_CS"/>
</dbReference>
<dbReference type="Proteomes" id="UP000069773">
    <property type="component" value="Unassembled WGS sequence"/>
</dbReference>
<protein>
    <submittedName>
        <fullName evidence="10">Cytochrome P450</fullName>
    </submittedName>
</protein>
<evidence type="ECO:0000256" key="8">
    <source>
        <dbReference type="RuleBase" id="RU000461"/>
    </source>
</evidence>
<dbReference type="EMBL" id="JACKTI010000067">
    <property type="protein sequence ID" value="MCV7026546.1"/>
    <property type="molecule type" value="Genomic_DNA"/>
</dbReference>
<dbReference type="InterPro" id="IPR002397">
    <property type="entry name" value="Cyt_P450_B"/>
</dbReference>
<evidence type="ECO:0000313" key="9">
    <source>
        <dbReference type="EMBL" id="GAT09413.1"/>
    </source>
</evidence>
<dbReference type="PRINTS" id="PR00359">
    <property type="entry name" value="BP450"/>
</dbReference>
<dbReference type="GO" id="GO:0005506">
    <property type="term" value="F:iron ion binding"/>
    <property type="evidence" value="ECO:0007669"/>
    <property type="project" value="InterPro"/>
</dbReference>
<evidence type="ECO:0000256" key="1">
    <source>
        <dbReference type="ARBA" id="ARBA00001971"/>
    </source>
</evidence>
<dbReference type="Pfam" id="PF00067">
    <property type="entry name" value="p450"/>
    <property type="match status" value="1"/>
</dbReference>
<accession>A0AAW5SRK9</accession>
<dbReference type="Gene3D" id="1.10.630.10">
    <property type="entry name" value="Cytochrome P450"/>
    <property type="match status" value="1"/>
</dbReference>
<dbReference type="Proteomes" id="UP001207528">
    <property type="component" value="Unassembled WGS sequence"/>
</dbReference>
<proteinExistence type="inferred from homology"/>
<evidence type="ECO:0000256" key="3">
    <source>
        <dbReference type="ARBA" id="ARBA00022617"/>
    </source>
</evidence>
<dbReference type="GO" id="GO:0036199">
    <property type="term" value="F:cholest-4-en-3-one 26-monooxygenase activity"/>
    <property type="evidence" value="ECO:0007669"/>
    <property type="project" value="TreeGrafter"/>
</dbReference>
<dbReference type="GO" id="GO:0006707">
    <property type="term" value="P:cholesterol catabolic process"/>
    <property type="evidence" value="ECO:0007669"/>
    <property type="project" value="TreeGrafter"/>
</dbReference>
<evidence type="ECO:0000256" key="5">
    <source>
        <dbReference type="ARBA" id="ARBA00023002"/>
    </source>
</evidence>
<keyword evidence="4 8" id="KW-0479">Metal-binding</keyword>
<evidence type="ECO:0000313" key="12">
    <source>
        <dbReference type="Proteomes" id="UP001207528"/>
    </source>
</evidence>
<dbReference type="InterPro" id="IPR001128">
    <property type="entry name" value="Cyt_P450"/>
</dbReference>
<evidence type="ECO:0000256" key="6">
    <source>
        <dbReference type="ARBA" id="ARBA00023004"/>
    </source>
</evidence>
<keyword evidence="11" id="KW-1185">Reference proteome</keyword>
<dbReference type="RefSeq" id="WP_067389658.1">
    <property type="nucleotide sequence ID" value="NZ_BCTA01000030.1"/>
</dbReference>
<keyword evidence="3 8" id="KW-0349">Heme</keyword>
<dbReference type="InterPro" id="IPR036396">
    <property type="entry name" value="Cyt_P450_sf"/>
</dbReference>
<comment type="cofactor">
    <cofactor evidence="1">
        <name>heme</name>
        <dbReference type="ChEBI" id="CHEBI:30413"/>
    </cofactor>
</comment>
<reference evidence="10" key="2">
    <citation type="submission" date="2020-07" db="EMBL/GenBank/DDBJ databases">
        <authorList>
            <person name="Pettersson B.M.F."/>
            <person name="Behra P.R.K."/>
            <person name="Ramesh M."/>
            <person name="Das S."/>
            <person name="Dasgupta S."/>
            <person name="Kirsebom L.A."/>
        </authorList>
    </citation>
    <scope>NUCLEOTIDE SEQUENCE</scope>
    <source>
        <strain evidence="10">DSM 44203</strain>
    </source>
</reference>
<organism evidence="10 12">
    <name type="scientific">Mycolicibacterium novocastrense</name>
    <name type="common">Mycobacterium novocastrense</name>
    <dbReference type="NCBI Taxonomy" id="59813"/>
    <lineage>
        <taxon>Bacteria</taxon>
        <taxon>Bacillati</taxon>
        <taxon>Actinomycetota</taxon>
        <taxon>Actinomycetes</taxon>
        <taxon>Mycobacteriales</taxon>
        <taxon>Mycobacteriaceae</taxon>
        <taxon>Mycolicibacterium</taxon>
    </lineage>
</organism>
<evidence type="ECO:0000256" key="4">
    <source>
        <dbReference type="ARBA" id="ARBA00022723"/>
    </source>
</evidence>
<name>A0AAW5SRK9_MYCNV</name>
<keyword evidence="6 8" id="KW-0408">Iron</keyword>
<evidence type="ECO:0000256" key="7">
    <source>
        <dbReference type="ARBA" id="ARBA00023033"/>
    </source>
</evidence>
<comment type="caution">
    <text evidence="10">The sequence shown here is derived from an EMBL/GenBank/DDBJ whole genome shotgun (WGS) entry which is preliminary data.</text>
</comment>
<evidence type="ECO:0000313" key="11">
    <source>
        <dbReference type="Proteomes" id="UP000069773"/>
    </source>
</evidence>
<evidence type="ECO:0000256" key="2">
    <source>
        <dbReference type="ARBA" id="ARBA00010617"/>
    </source>
</evidence>
<dbReference type="SUPFAM" id="SSF48264">
    <property type="entry name" value="Cytochrome P450"/>
    <property type="match status" value="1"/>
</dbReference>
<evidence type="ECO:0000313" key="10">
    <source>
        <dbReference type="EMBL" id="MCV7026546.1"/>
    </source>
</evidence>
<reference evidence="9 11" key="1">
    <citation type="journal article" date="2016" name="Genome Announc.">
        <title>Draft Genome Sequences of Five Rapidly Growing Mycobacterium Species, M. thermoresistibile, M. fortuitum subsp. acetamidolyticum, M. canariasense, M. brisbanense, and M. novocastrense.</title>
        <authorList>
            <person name="Katahira K."/>
            <person name="Ogura Y."/>
            <person name="Gotoh Y."/>
            <person name="Hayashi T."/>
        </authorList>
    </citation>
    <scope>NUCLEOTIDE SEQUENCE [LARGE SCALE GENOMIC DNA]</scope>
    <source>
        <strain evidence="9 11">JCM18114</strain>
    </source>
</reference>
<keyword evidence="7 8" id="KW-0503">Monooxygenase</keyword>
<comment type="similarity">
    <text evidence="2 8">Belongs to the cytochrome P450 family.</text>
</comment>
<reference evidence="10" key="3">
    <citation type="journal article" date="2022" name="BMC Genomics">
        <title>Comparative genome analysis of mycobacteria focusing on tRNA and non-coding RNA.</title>
        <authorList>
            <person name="Behra P.R.K."/>
            <person name="Pettersson B.M.F."/>
            <person name="Ramesh M."/>
            <person name="Das S."/>
            <person name="Dasgupta S."/>
            <person name="Kirsebom L.A."/>
        </authorList>
    </citation>
    <scope>NUCLEOTIDE SEQUENCE</scope>
    <source>
        <strain evidence="10">DSM 44203</strain>
    </source>
</reference>
<keyword evidence="5 8" id="KW-0560">Oxidoreductase</keyword>
<sequence>MRDRLHASEVSLLRPQKGRSVSSREDLDFFTDRSLVEDPYDYYDAIRRCPVRREPAHGVVMVSGYDEAVAVQRDPAQDLSVCNIVSGPWSGIPVDTNSDDISDLIERHRHKVTFGDYFITFDPPKHTAHRSLLSRLFTPKQLKNNADFLWRLADEQLDCFVERGKCEFVLDYSFPFTVVAIAHLLGVPEADLDRFRSAAEVSRLKGERRDFVGAREEWFVHYIEERRRRPADDVLTELATAKFPDGTTPGAMDVARVATFMFAAGHGTSVDFMSSAMLMLAERPDLQAQLREDRSKISPFIEELLRFESPIKSNFRMARRTTRIGDVDVRAGASILVMNGAANRDPRRFDEPAEFRLDRPNVLQHIAFGRGIHTCPGAPIARAEARLTLERVLDRMADIRLSEHRHGPAGDRRFAWDRTFLFRRLKELHLEFTPI</sequence>
<dbReference type="PANTHER" id="PTHR46696">
    <property type="entry name" value="P450, PUTATIVE (EUROFUNG)-RELATED"/>
    <property type="match status" value="1"/>
</dbReference>
<dbReference type="PROSITE" id="PS00086">
    <property type="entry name" value="CYTOCHROME_P450"/>
    <property type="match status" value="1"/>
</dbReference>